<dbReference type="FunFam" id="2.30.30.40:FF:000066">
    <property type="entry name" value="dynamin-binding protein isoform X1"/>
    <property type="match status" value="1"/>
</dbReference>
<dbReference type="InterPro" id="IPR001331">
    <property type="entry name" value="GDS_CDC24_CS"/>
</dbReference>
<keyword evidence="1 3" id="KW-0728">SH3 domain</keyword>
<protein>
    <submittedName>
        <fullName evidence="6">Rho guanine nucleotide exchange factor (GEF) 38</fullName>
    </submittedName>
</protein>
<dbReference type="InterPro" id="IPR000219">
    <property type="entry name" value="DH_dom"/>
</dbReference>
<dbReference type="GO" id="GO:0005737">
    <property type="term" value="C:cytoplasm"/>
    <property type="evidence" value="ECO:0007669"/>
    <property type="project" value="TreeGrafter"/>
</dbReference>
<evidence type="ECO:0000259" key="4">
    <source>
        <dbReference type="PROSITE" id="PS50002"/>
    </source>
</evidence>
<dbReference type="SMART" id="SM00325">
    <property type="entry name" value="RhoGEF"/>
    <property type="match status" value="1"/>
</dbReference>
<dbReference type="CDD" id="cd00160">
    <property type="entry name" value="RhoGEF"/>
    <property type="match status" value="1"/>
</dbReference>
<accession>A0A3Q4H9G8</accession>
<feature type="domain" description="DH" evidence="5">
    <location>
        <begin position="30"/>
        <end position="192"/>
    </location>
</feature>
<feature type="domain" description="SH3" evidence="4">
    <location>
        <begin position="437"/>
        <end position="500"/>
    </location>
</feature>
<dbReference type="GO" id="GO:0035556">
    <property type="term" value="P:intracellular signal transduction"/>
    <property type="evidence" value="ECO:0007669"/>
    <property type="project" value="InterPro"/>
</dbReference>
<dbReference type="Bgee" id="ENSNBRG00000012944">
    <property type="expression patterns" value="Expressed in liver"/>
</dbReference>
<evidence type="ECO:0000313" key="6">
    <source>
        <dbReference type="Ensembl" id="ENSNBRP00000016788.1"/>
    </source>
</evidence>
<evidence type="ECO:0000313" key="7">
    <source>
        <dbReference type="Proteomes" id="UP000261580"/>
    </source>
</evidence>
<dbReference type="Pfam" id="PF00621">
    <property type="entry name" value="RhoGEF"/>
    <property type="match status" value="1"/>
</dbReference>
<name>A0A3Q4H9G8_NEOBR</name>
<dbReference type="FunFam" id="2.30.30.40:FF:000084">
    <property type="entry name" value="dynamin-binding protein isoform X1"/>
    <property type="match status" value="1"/>
</dbReference>
<dbReference type="Pfam" id="PF14604">
    <property type="entry name" value="SH3_9"/>
    <property type="match status" value="1"/>
</dbReference>
<dbReference type="PANTHER" id="PTHR22834:SF17">
    <property type="entry name" value="RHO GUANINE NUCLEOTIDE EXCHANGE FACTOR 38"/>
    <property type="match status" value="1"/>
</dbReference>
<dbReference type="GeneTree" id="ENSGT00950000183088"/>
<dbReference type="PROSITE" id="PS50010">
    <property type="entry name" value="DH_2"/>
    <property type="match status" value="1"/>
</dbReference>
<reference evidence="6" key="2">
    <citation type="submission" date="2025-09" db="UniProtKB">
        <authorList>
            <consortium name="Ensembl"/>
        </authorList>
    </citation>
    <scope>IDENTIFICATION</scope>
</reference>
<dbReference type="Proteomes" id="UP000261580">
    <property type="component" value="Unassembled WGS sequence"/>
</dbReference>
<dbReference type="SMART" id="SM00326">
    <property type="entry name" value="SH3"/>
    <property type="match status" value="2"/>
</dbReference>
<dbReference type="Gene3D" id="2.30.30.40">
    <property type="entry name" value="SH3 Domains"/>
    <property type="match status" value="2"/>
</dbReference>
<dbReference type="GO" id="GO:0005085">
    <property type="term" value="F:guanyl-nucleotide exchange factor activity"/>
    <property type="evidence" value="ECO:0007669"/>
    <property type="project" value="UniProtKB-KW"/>
</dbReference>
<evidence type="ECO:0000256" key="1">
    <source>
        <dbReference type="ARBA" id="ARBA00022443"/>
    </source>
</evidence>
<dbReference type="InterPro" id="IPR036028">
    <property type="entry name" value="SH3-like_dom_sf"/>
</dbReference>
<dbReference type="SUPFAM" id="SSF48065">
    <property type="entry name" value="DBL homology domain (DH-domain)"/>
    <property type="match status" value="1"/>
</dbReference>
<reference evidence="6" key="1">
    <citation type="submission" date="2025-08" db="UniProtKB">
        <authorList>
            <consortium name="Ensembl"/>
        </authorList>
    </citation>
    <scope>IDENTIFICATION</scope>
</reference>
<dbReference type="Ensembl" id="ENSNBRT00000017239.1">
    <property type="protein sequence ID" value="ENSNBRP00000016788.1"/>
    <property type="gene ID" value="ENSNBRG00000012944.1"/>
</dbReference>
<dbReference type="InterPro" id="IPR027267">
    <property type="entry name" value="AH/BAR_dom_sf"/>
</dbReference>
<dbReference type="Pfam" id="PF07653">
    <property type="entry name" value="SH3_2"/>
    <property type="match status" value="1"/>
</dbReference>
<dbReference type="OMA" id="NVQCYLQ"/>
<dbReference type="InterPro" id="IPR051492">
    <property type="entry name" value="Dynamin-Rho_GEF"/>
</dbReference>
<feature type="domain" description="SH3" evidence="4">
    <location>
        <begin position="518"/>
        <end position="581"/>
    </location>
</feature>
<dbReference type="InterPro" id="IPR001452">
    <property type="entry name" value="SH3_domain"/>
</dbReference>
<dbReference type="Gene3D" id="1.20.1270.60">
    <property type="entry name" value="Arfaptin homology (AH) domain/BAR domain"/>
    <property type="match status" value="1"/>
</dbReference>
<evidence type="ECO:0000256" key="3">
    <source>
        <dbReference type="PROSITE-ProRule" id="PRU00192"/>
    </source>
</evidence>
<evidence type="ECO:0000256" key="2">
    <source>
        <dbReference type="ARBA" id="ARBA00022658"/>
    </source>
</evidence>
<dbReference type="PROSITE" id="PS50002">
    <property type="entry name" value="SH3"/>
    <property type="match status" value="2"/>
</dbReference>
<sequence>LLEKMTPRGLSPIPSPAVDPEELRARKMKRRAKVIQELVQTEKDFLTDLELCIRESAGLQVVDVDRLFTNMETVCEVSAALLHRLHEAMADPDPEAVVIGNATLEDVYKIYCYHHDEANASLKSYEKDEEIKGKPNLLDMGSLLIKPVQRIMKYPLLLGELWHATPEDHTDHQPTQEAFTAAKIINININEFKRRKDIVMKYKRLEDDGTLRGKLNKFNIHSIRKKGDRFAGYLKILAGADTQVKQSDGKLFPVHSPLFIRDNLEHLVLTPLSSLHGMFTAPQKLIQKRYDKLLDYCSRLEQDPPGPAKRDYEALNALLVEELQRFNTAAYTILTNSVVFLVALLRGLMNNALMGAPSVHQLPFYRHKMVSLHQQGDFQKLLITLVYCYLTLLRKPAHHIPASNIYGNTSLCCAVLQVPEVQHQTEEQRAWLLAEYPVNRLYQLKRKCNGCQEQDLSLLEGELVALIEDTDPMGSSSRWLVHTGGMQGYVYSTFLKQYNPLRDSQRAGQMAKEQPQQQPPATYYAVYAFQARCEQELTLQEHQHVRILQFCDLGGNKEWWLAEANGQKGYVPANYLGRMSYA</sequence>
<keyword evidence="2" id="KW-0344">Guanine-nucleotide releasing factor</keyword>
<dbReference type="InterPro" id="IPR035899">
    <property type="entry name" value="DBL_dom_sf"/>
</dbReference>
<dbReference type="SUPFAM" id="SSF50044">
    <property type="entry name" value="SH3-domain"/>
    <property type="match status" value="2"/>
</dbReference>
<proteinExistence type="predicted"/>
<dbReference type="AlphaFoldDB" id="A0A3Q4H9G8"/>
<dbReference type="SUPFAM" id="SSF103657">
    <property type="entry name" value="BAR/IMD domain-like"/>
    <property type="match status" value="1"/>
</dbReference>
<keyword evidence="7" id="KW-1185">Reference proteome</keyword>
<dbReference type="CDD" id="cd12141">
    <property type="entry name" value="SH3_DNMBP_C2"/>
    <property type="match status" value="1"/>
</dbReference>
<evidence type="ECO:0000259" key="5">
    <source>
        <dbReference type="PROSITE" id="PS50010"/>
    </source>
</evidence>
<dbReference type="PROSITE" id="PS00741">
    <property type="entry name" value="DH_1"/>
    <property type="match status" value="1"/>
</dbReference>
<dbReference type="PANTHER" id="PTHR22834">
    <property type="entry name" value="NUCLEAR FUSION PROTEIN FUS2"/>
    <property type="match status" value="1"/>
</dbReference>
<organism evidence="6 7">
    <name type="scientific">Neolamprologus brichardi</name>
    <name type="common">Fairy cichlid</name>
    <name type="synonym">Lamprologus brichardi</name>
    <dbReference type="NCBI Taxonomy" id="32507"/>
    <lineage>
        <taxon>Eukaryota</taxon>
        <taxon>Metazoa</taxon>
        <taxon>Chordata</taxon>
        <taxon>Craniata</taxon>
        <taxon>Vertebrata</taxon>
        <taxon>Euteleostomi</taxon>
        <taxon>Actinopterygii</taxon>
        <taxon>Neopterygii</taxon>
        <taxon>Teleostei</taxon>
        <taxon>Neoteleostei</taxon>
        <taxon>Acanthomorphata</taxon>
        <taxon>Ovalentaria</taxon>
        <taxon>Cichlomorphae</taxon>
        <taxon>Cichliformes</taxon>
        <taxon>Cichlidae</taxon>
        <taxon>African cichlids</taxon>
        <taxon>Pseudocrenilabrinae</taxon>
        <taxon>Lamprologini</taxon>
        <taxon>Neolamprologus</taxon>
    </lineage>
</organism>
<dbReference type="Gene3D" id="1.20.900.10">
    <property type="entry name" value="Dbl homology (DH) domain"/>
    <property type="match status" value="1"/>
</dbReference>
<dbReference type="STRING" id="32507.ENSNBRP00000016788"/>